<reference evidence="1" key="1">
    <citation type="submission" date="2018-05" db="EMBL/GenBank/DDBJ databases">
        <title>Draft genome of Mucuna pruriens seed.</title>
        <authorList>
            <person name="Nnadi N.E."/>
            <person name="Vos R."/>
            <person name="Hasami M.H."/>
            <person name="Devisetty U.K."/>
            <person name="Aguiy J.C."/>
        </authorList>
    </citation>
    <scope>NUCLEOTIDE SEQUENCE [LARGE SCALE GENOMIC DNA]</scope>
    <source>
        <strain evidence="1">JCA_2017</strain>
    </source>
</reference>
<keyword evidence="2" id="KW-1185">Reference proteome</keyword>
<protein>
    <submittedName>
        <fullName evidence="1">Uncharacterized protein</fullName>
    </submittedName>
</protein>
<sequence length="193" mass="21666">MVEEPGVCYVEGKKTWMSPFLEYLSEDLLPIDPTKAKKLVRGASKYIVIDAKDSRKYLNHSQSNCTLLHHPGHSTSEGWISNNIKTGEIPDRGGGLFHKVDRSGTGCHYLDRKNQVLLLEENNLPVQFVARNSLGQWDTVCLPINGEFFHSIKSQTTVHIGGTSPIKWPGRGRQQNHLKRIMETLRGSEGKMG</sequence>
<organism evidence="1 2">
    <name type="scientific">Mucuna pruriens</name>
    <name type="common">Velvet bean</name>
    <name type="synonym">Dolichos pruriens</name>
    <dbReference type="NCBI Taxonomy" id="157652"/>
    <lineage>
        <taxon>Eukaryota</taxon>
        <taxon>Viridiplantae</taxon>
        <taxon>Streptophyta</taxon>
        <taxon>Embryophyta</taxon>
        <taxon>Tracheophyta</taxon>
        <taxon>Spermatophyta</taxon>
        <taxon>Magnoliopsida</taxon>
        <taxon>eudicotyledons</taxon>
        <taxon>Gunneridae</taxon>
        <taxon>Pentapetalae</taxon>
        <taxon>rosids</taxon>
        <taxon>fabids</taxon>
        <taxon>Fabales</taxon>
        <taxon>Fabaceae</taxon>
        <taxon>Papilionoideae</taxon>
        <taxon>50 kb inversion clade</taxon>
        <taxon>NPAAA clade</taxon>
        <taxon>indigoferoid/millettioid clade</taxon>
        <taxon>Phaseoleae</taxon>
        <taxon>Mucuna</taxon>
    </lineage>
</organism>
<proteinExistence type="predicted"/>
<comment type="caution">
    <text evidence="1">The sequence shown here is derived from an EMBL/GenBank/DDBJ whole genome shotgun (WGS) entry which is preliminary data.</text>
</comment>
<dbReference type="AlphaFoldDB" id="A0A371G1V8"/>
<gene>
    <name evidence="1" type="ORF">CR513_34421</name>
</gene>
<evidence type="ECO:0000313" key="2">
    <source>
        <dbReference type="Proteomes" id="UP000257109"/>
    </source>
</evidence>
<dbReference type="Proteomes" id="UP000257109">
    <property type="component" value="Unassembled WGS sequence"/>
</dbReference>
<name>A0A371G1V8_MUCPR</name>
<accession>A0A371G1V8</accession>
<evidence type="ECO:0000313" key="1">
    <source>
        <dbReference type="EMBL" id="RDX84517.1"/>
    </source>
</evidence>
<feature type="non-terminal residue" evidence="1">
    <location>
        <position position="1"/>
    </location>
</feature>
<dbReference type="EMBL" id="QJKJ01007027">
    <property type="protein sequence ID" value="RDX84517.1"/>
    <property type="molecule type" value="Genomic_DNA"/>
</dbReference>